<evidence type="ECO:0000313" key="4">
    <source>
        <dbReference type="Proteomes" id="UP000268652"/>
    </source>
</evidence>
<proteinExistence type="predicted"/>
<evidence type="ECO:0000313" key="2">
    <source>
        <dbReference type="EMBL" id="RKN11075.1"/>
    </source>
</evidence>
<evidence type="ECO:0000256" key="1">
    <source>
        <dbReference type="SAM" id="MobiDB-lite"/>
    </source>
</evidence>
<organism evidence="2 5">
    <name type="scientific">Streptomyces radicis</name>
    <dbReference type="NCBI Taxonomy" id="1750517"/>
    <lineage>
        <taxon>Bacteria</taxon>
        <taxon>Bacillati</taxon>
        <taxon>Actinomycetota</taxon>
        <taxon>Actinomycetes</taxon>
        <taxon>Kitasatosporales</taxon>
        <taxon>Streptomycetaceae</taxon>
        <taxon>Streptomyces</taxon>
    </lineage>
</organism>
<accession>A0A3A9WDL7</accession>
<dbReference type="AlphaFoldDB" id="A0A3A9WDL7"/>
<dbReference type="Proteomes" id="UP000268652">
    <property type="component" value="Unassembled WGS sequence"/>
</dbReference>
<dbReference type="RefSeq" id="WP_120696342.1">
    <property type="nucleotide sequence ID" value="NZ_RBDX01000004.1"/>
</dbReference>
<dbReference type="EMBL" id="RBDY01000004">
    <property type="protein sequence ID" value="RKN25338.1"/>
    <property type="molecule type" value="Genomic_DNA"/>
</dbReference>
<dbReference type="Proteomes" id="UP000275024">
    <property type="component" value="Unassembled WGS sequence"/>
</dbReference>
<gene>
    <name evidence="3" type="ORF">D7318_09025</name>
    <name evidence="2" type="ORF">D7319_08170</name>
</gene>
<protein>
    <submittedName>
        <fullName evidence="2">Uncharacterized protein</fullName>
    </submittedName>
</protein>
<keyword evidence="4" id="KW-1185">Reference proteome</keyword>
<comment type="caution">
    <text evidence="2">The sequence shown here is derived from an EMBL/GenBank/DDBJ whole genome shotgun (WGS) entry which is preliminary data.</text>
</comment>
<evidence type="ECO:0000313" key="3">
    <source>
        <dbReference type="EMBL" id="RKN25338.1"/>
    </source>
</evidence>
<sequence>MAGAARTEHHDTRDTLQLIPLPTQSSATSAREAPLTSEPPLDDLAPLTAEQPLAVEPPLTAEPNGRGGAEAVEV</sequence>
<feature type="region of interest" description="Disordered" evidence="1">
    <location>
        <begin position="1"/>
        <end position="74"/>
    </location>
</feature>
<dbReference type="EMBL" id="RBDX01000004">
    <property type="protein sequence ID" value="RKN11075.1"/>
    <property type="molecule type" value="Genomic_DNA"/>
</dbReference>
<reference evidence="4 5" key="1">
    <citation type="submission" date="2018-09" db="EMBL/GenBank/DDBJ databases">
        <title>Streptomyces sp. nov. DS1-2, an endophytic actinomycete isolated from roots of Dendrobium scabrilingue.</title>
        <authorList>
            <person name="Kuncharoen N."/>
            <person name="Kudo T."/>
            <person name="Ohkuma M."/>
            <person name="Yuki M."/>
            <person name="Tanasupawat S."/>
        </authorList>
    </citation>
    <scope>NUCLEOTIDE SEQUENCE [LARGE SCALE GENOMIC DNA]</scope>
    <source>
        <strain evidence="2 5">AZ1-7</strain>
        <strain evidence="3 4">DS1-2</strain>
    </source>
</reference>
<dbReference type="OrthoDB" id="4249560at2"/>
<name>A0A3A9WDL7_9ACTN</name>
<evidence type="ECO:0000313" key="5">
    <source>
        <dbReference type="Proteomes" id="UP000275024"/>
    </source>
</evidence>
<feature type="compositionally biased region" description="Basic and acidic residues" evidence="1">
    <location>
        <begin position="1"/>
        <end position="14"/>
    </location>
</feature>